<dbReference type="InterPro" id="IPR011990">
    <property type="entry name" value="TPR-like_helical_dom_sf"/>
</dbReference>
<dbReference type="AlphaFoldDB" id="A0A6V8M595"/>
<protein>
    <recommendedName>
        <fullName evidence="1">Polysaccharide biosynthesis enzyme WcbI domain-containing protein</fullName>
    </recommendedName>
</protein>
<dbReference type="PANTHER" id="PTHR12558:SF13">
    <property type="entry name" value="CELL DIVISION CYCLE PROTEIN 27 HOMOLOG"/>
    <property type="match status" value="1"/>
</dbReference>
<dbReference type="EMBL" id="BLTE01000020">
    <property type="protein sequence ID" value="GFK95705.1"/>
    <property type="molecule type" value="Genomic_DNA"/>
</dbReference>
<dbReference type="PANTHER" id="PTHR12558">
    <property type="entry name" value="CELL DIVISION CYCLE 16,23,27"/>
    <property type="match status" value="1"/>
</dbReference>
<dbReference type="Gene3D" id="1.25.40.10">
    <property type="entry name" value="Tetratricopeptide repeat domain"/>
    <property type="match status" value="1"/>
</dbReference>
<keyword evidence="3" id="KW-1185">Reference proteome</keyword>
<gene>
    <name evidence="2" type="ORF">NNJEOMEG_03573</name>
</gene>
<comment type="caution">
    <text evidence="2">The sequence shown here is derived from an EMBL/GenBank/DDBJ whole genome shotgun (WGS) entry which is preliminary data.</text>
</comment>
<name>A0A6V8M595_9BACT</name>
<dbReference type="InterPro" id="IPR041307">
    <property type="entry name" value="WcbI"/>
</dbReference>
<dbReference type="SMART" id="SM00028">
    <property type="entry name" value="TPR"/>
    <property type="match status" value="5"/>
</dbReference>
<evidence type="ECO:0000313" key="2">
    <source>
        <dbReference type="EMBL" id="GFK95705.1"/>
    </source>
</evidence>
<reference evidence="2 3" key="2">
    <citation type="submission" date="2020-05" db="EMBL/GenBank/DDBJ databases">
        <title>Draft genome sequence of Desulfovibrio sp. strainFSS-1.</title>
        <authorList>
            <person name="Shimoshige H."/>
            <person name="Kobayashi H."/>
            <person name="Maekawa T."/>
        </authorList>
    </citation>
    <scope>NUCLEOTIDE SEQUENCE [LARGE SCALE GENOMIC DNA]</scope>
    <source>
        <strain evidence="2 3">SIID29052-01</strain>
    </source>
</reference>
<evidence type="ECO:0000259" key="1">
    <source>
        <dbReference type="Pfam" id="PF18588"/>
    </source>
</evidence>
<feature type="domain" description="Polysaccharide biosynthesis enzyme WcbI" evidence="1">
    <location>
        <begin position="251"/>
        <end position="456"/>
    </location>
</feature>
<dbReference type="Proteomes" id="UP000494245">
    <property type="component" value="Unassembled WGS sequence"/>
</dbReference>
<organism evidence="2 3">
    <name type="scientific">Fundidesulfovibrio magnetotacticus</name>
    <dbReference type="NCBI Taxonomy" id="2730080"/>
    <lineage>
        <taxon>Bacteria</taxon>
        <taxon>Pseudomonadati</taxon>
        <taxon>Thermodesulfobacteriota</taxon>
        <taxon>Desulfovibrionia</taxon>
        <taxon>Desulfovibrionales</taxon>
        <taxon>Desulfovibrionaceae</taxon>
        <taxon>Fundidesulfovibrio</taxon>
    </lineage>
</organism>
<dbReference type="Pfam" id="PF13432">
    <property type="entry name" value="TPR_16"/>
    <property type="match status" value="1"/>
</dbReference>
<dbReference type="InterPro" id="IPR019734">
    <property type="entry name" value="TPR_rpt"/>
</dbReference>
<accession>A0A6V8M595</accession>
<dbReference type="SUPFAM" id="SSF48452">
    <property type="entry name" value="TPR-like"/>
    <property type="match status" value="1"/>
</dbReference>
<dbReference type="Gene3D" id="3.40.50.12080">
    <property type="match status" value="2"/>
</dbReference>
<reference evidence="2 3" key="1">
    <citation type="submission" date="2020-04" db="EMBL/GenBank/DDBJ databases">
        <authorList>
            <consortium name="Desulfovibrio sp. FSS-1 genome sequencing consortium"/>
            <person name="Shimoshige H."/>
            <person name="Kobayashi H."/>
            <person name="Maekawa T."/>
        </authorList>
    </citation>
    <scope>NUCLEOTIDE SEQUENCE [LARGE SCALE GENOMIC DNA]</scope>
    <source>
        <strain evidence="2 3">SIID29052-01</strain>
    </source>
</reference>
<evidence type="ECO:0000313" key="3">
    <source>
        <dbReference type="Proteomes" id="UP000494245"/>
    </source>
</evidence>
<proteinExistence type="predicted"/>
<sequence>MAGKAKALFPEDFPALERFAHTLHRGGKRRAAEEAYKLLINRFPDKTHGWIGLTNLLLSQDKPDEAESVALRAKVLFPDDFPTLERCAHLRHRKGMYRDAEVAYRTLSERYPEKVQAWTGLTNALLVQNKLEEAESVARNAAALFPNEFSALERHAHCCLRNNKFNDSNRTYRSIDRLLTLPAQYHDFASALEHLGEHEEAKRIYKLALNKLGNHPILINGFSNFLSRSGDNQSLMDFIDATYFCSSKKTALIIGNCQSIAMSSILELHEEFTSEYSIINSIPPIHEMSIELQHFVSDMLLPRIDLLVTQDLLNLHCPLKTNVAKGIAQSTIVFPTFHFTGYFPDMVTLKTDDATPRNAPLTNYHSALIVTSYFDGVTPEDCAKRLTSGDWIERGYRTYLSSLFEELYHRERHWDVKFTDNLYKSYKSGILFHTFNHPNACLLHDAANSLLGILGMGRLPQHIVNATSDRLNYIQWLVNEKIRNELSLVQNGSACFSIYSAKISAVDFVRSHYQHYETNSLIVEKCIDICRKAIFSWQE</sequence>
<dbReference type="Pfam" id="PF18588">
    <property type="entry name" value="WcbI"/>
    <property type="match status" value="1"/>
</dbReference>